<reference evidence="3" key="1">
    <citation type="journal article" date="2022" name="ISME J.">
        <title>Genetic and phylogenetic analysis of dissimilatory iodate-reducing bacteria identifies potential niches across the world's oceans.</title>
        <authorList>
            <person name="Reyes-Umana V."/>
            <person name="Henning Z."/>
            <person name="Lee K."/>
            <person name="Barnum T.P."/>
            <person name="Coates J.D."/>
        </authorList>
    </citation>
    <scope>NUCLEOTIDE SEQUENCE [LARGE SCALE GENOMIC DNA]</scope>
    <source>
        <strain evidence="3">IR12</strain>
    </source>
</reference>
<evidence type="ECO:0008006" key="4">
    <source>
        <dbReference type="Google" id="ProtNLM"/>
    </source>
</evidence>
<dbReference type="Proteomes" id="UP000694660">
    <property type="component" value="Unassembled WGS sequence"/>
</dbReference>
<gene>
    <name evidence="2" type="ORF">I8J34_13430</name>
</gene>
<evidence type="ECO:0000256" key="1">
    <source>
        <dbReference type="SAM" id="SignalP"/>
    </source>
</evidence>
<keyword evidence="3" id="KW-1185">Reference proteome</keyword>
<keyword evidence="1" id="KW-0732">Signal</keyword>
<sequence>MWSRVVILLVCLVSLNGCATSAFQQAWVAPDAQAHPLGKTVAFAMLASEADRRRAEDLFAQVLAPAMDVTAAYGVVGEAPPDRDALAKARAKARELGYGSALVLRPVSSRDEVIYRPGPGYMFAPGWGYYGRHGFIGHPFMMDPGYYQKVRVVVVELSLYALAGDHLLWSTNAEVVDSAELEGVVRRLADGMIKDLLAKGLLP</sequence>
<organism evidence="2 3">
    <name type="scientific">Denitromonas iodatirespirans</name>
    <dbReference type="NCBI Taxonomy" id="2795389"/>
    <lineage>
        <taxon>Bacteria</taxon>
        <taxon>Pseudomonadati</taxon>
        <taxon>Pseudomonadota</taxon>
        <taxon>Betaproteobacteria</taxon>
        <taxon>Rhodocyclales</taxon>
        <taxon>Zoogloeaceae</taxon>
        <taxon>Denitromonas</taxon>
    </lineage>
</organism>
<name>A0A944DD72_DENI1</name>
<feature type="chain" id="PRO_5037590593" description="DUF4136 domain-containing protein" evidence="1">
    <location>
        <begin position="20"/>
        <end position="203"/>
    </location>
</feature>
<dbReference type="AlphaFoldDB" id="A0A944DD72"/>
<dbReference type="EMBL" id="JAEKFT010000014">
    <property type="protein sequence ID" value="MBT0962177.1"/>
    <property type="molecule type" value="Genomic_DNA"/>
</dbReference>
<accession>A0A944DD72</accession>
<feature type="signal peptide" evidence="1">
    <location>
        <begin position="1"/>
        <end position="19"/>
    </location>
</feature>
<proteinExistence type="predicted"/>
<protein>
    <recommendedName>
        <fullName evidence="4">DUF4136 domain-containing protein</fullName>
    </recommendedName>
</protein>
<dbReference type="RefSeq" id="WP_214362101.1">
    <property type="nucleotide sequence ID" value="NZ_JAEKFT010000014.1"/>
</dbReference>
<evidence type="ECO:0000313" key="2">
    <source>
        <dbReference type="EMBL" id="MBT0962177.1"/>
    </source>
</evidence>
<comment type="caution">
    <text evidence="2">The sequence shown here is derived from an EMBL/GenBank/DDBJ whole genome shotgun (WGS) entry which is preliminary data.</text>
</comment>
<evidence type="ECO:0000313" key="3">
    <source>
        <dbReference type="Proteomes" id="UP000694660"/>
    </source>
</evidence>